<dbReference type="InterPro" id="IPR008201">
    <property type="entry name" value="HepT-like"/>
</dbReference>
<keyword evidence="2" id="KW-0540">Nuclease</keyword>
<keyword evidence="3" id="KW-0378">Hydrolase</keyword>
<gene>
    <name evidence="5" type="ORF">cpu_06190</name>
</gene>
<evidence type="ECO:0000256" key="2">
    <source>
        <dbReference type="ARBA" id="ARBA00022722"/>
    </source>
</evidence>
<dbReference type="PANTHER" id="PTHR33397">
    <property type="entry name" value="UPF0331 PROTEIN YUTE"/>
    <property type="match status" value="1"/>
</dbReference>
<dbReference type="EMBL" id="BDJK01000009">
    <property type="protein sequence ID" value="GAV22109.1"/>
    <property type="molecule type" value="Genomic_DNA"/>
</dbReference>
<dbReference type="Gene3D" id="1.20.120.580">
    <property type="entry name" value="bsu32300-like"/>
    <property type="match status" value="1"/>
</dbReference>
<comment type="similarity">
    <text evidence="4">Belongs to the HepT RNase toxin family.</text>
</comment>
<proteinExistence type="inferred from homology"/>
<dbReference type="STRING" id="870242.cpu_06190"/>
<protein>
    <recommendedName>
        <fullName evidence="7">DUF86 domain-containing protein</fullName>
    </recommendedName>
</protein>
<dbReference type="InterPro" id="IPR052379">
    <property type="entry name" value="Type_VII_TA_RNase"/>
</dbReference>
<evidence type="ECO:0008006" key="7">
    <source>
        <dbReference type="Google" id="ProtNLM"/>
    </source>
</evidence>
<dbReference type="SUPFAM" id="SSF81593">
    <property type="entry name" value="Nucleotidyltransferase substrate binding subunit/domain"/>
    <property type="match status" value="1"/>
</dbReference>
<evidence type="ECO:0000256" key="1">
    <source>
        <dbReference type="ARBA" id="ARBA00022649"/>
    </source>
</evidence>
<reference evidence="6" key="1">
    <citation type="submission" date="2016-12" db="EMBL/GenBank/DDBJ databases">
        <title>Draft Genome Sequences od Carboxydothermus pertinax and islandicus, Hydrogenogenic Carboxydotrophic Bacteria.</title>
        <authorList>
            <person name="Fukuyama Y."/>
            <person name="Ohmae K."/>
            <person name="Yoneda Y."/>
            <person name="Yoshida T."/>
            <person name="Sako Y."/>
        </authorList>
    </citation>
    <scope>NUCLEOTIDE SEQUENCE [LARGE SCALE GENOMIC DNA]</scope>
    <source>
        <strain evidence="6">Ug1</strain>
    </source>
</reference>
<dbReference type="Proteomes" id="UP000187485">
    <property type="component" value="Unassembled WGS sequence"/>
</dbReference>
<dbReference type="InterPro" id="IPR037038">
    <property type="entry name" value="HepT-like_sf"/>
</dbReference>
<evidence type="ECO:0000313" key="6">
    <source>
        <dbReference type="Proteomes" id="UP000187485"/>
    </source>
</evidence>
<evidence type="ECO:0000256" key="4">
    <source>
        <dbReference type="ARBA" id="ARBA00024207"/>
    </source>
</evidence>
<evidence type="ECO:0000313" key="5">
    <source>
        <dbReference type="EMBL" id="GAV22109.1"/>
    </source>
</evidence>
<dbReference type="NCBIfam" id="NF047751">
    <property type="entry name" value="HepT_toxin"/>
    <property type="match status" value="1"/>
</dbReference>
<organism evidence="5 6">
    <name type="scientific">Carboxydothermus pertinax</name>
    <dbReference type="NCBI Taxonomy" id="870242"/>
    <lineage>
        <taxon>Bacteria</taxon>
        <taxon>Bacillati</taxon>
        <taxon>Bacillota</taxon>
        <taxon>Clostridia</taxon>
        <taxon>Thermoanaerobacterales</taxon>
        <taxon>Thermoanaerobacteraceae</taxon>
        <taxon>Carboxydothermus</taxon>
    </lineage>
</organism>
<dbReference type="Pfam" id="PF01934">
    <property type="entry name" value="HepT-like"/>
    <property type="match status" value="1"/>
</dbReference>
<sequence length="142" mass="16438">MVNKVLIEGKLNLIIGYVNRLKELKSLPPREFLEDYRNPATAESYIRRALEAVFDIGRHILAKNRGKDLSLEYKAIARGMVDLGIADEKLGQKLIQMAGYRNRMVHLYSLVTDEELYDIIQNDLDDLLNFVKAIRNYLDKLQ</sequence>
<name>A0A1L8CTF1_9THEO</name>
<dbReference type="GO" id="GO:0004540">
    <property type="term" value="F:RNA nuclease activity"/>
    <property type="evidence" value="ECO:0007669"/>
    <property type="project" value="InterPro"/>
</dbReference>
<dbReference type="GO" id="GO:0110001">
    <property type="term" value="C:toxin-antitoxin complex"/>
    <property type="evidence" value="ECO:0007669"/>
    <property type="project" value="InterPro"/>
</dbReference>
<dbReference type="OrthoDB" id="9796612at2"/>
<dbReference type="AlphaFoldDB" id="A0A1L8CTF1"/>
<dbReference type="PANTHER" id="PTHR33397:SF3">
    <property type="entry name" value="MRNA NUCLEASE HEPT"/>
    <property type="match status" value="1"/>
</dbReference>
<dbReference type="GO" id="GO:0016787">
    <property type="term" value="F:hydrolase activity"/>
    <property type="evidence" value="ECO:0007669"/>
    <property type="project" value="UniProtKB-KW"/>
</dbReference>
<evidence type="ECO:0000256" key="3">
    <source>
        <dbReference type="ARBA" id="ARBA00022801"/>
    </source>
</evidence>
<dbReference type="RefSeq" id="WP_075858564.1">
    <property type="nucleotide sequence ID" value="NZ_BDJK01000009.1"/>
</dbReference>
<keyword evidence="6" id="KW-1185">Reference proteome</keyword>
<keyword evidence="1" id="KW-1277">Toxin-antitoxin system</keyword>
<comment type="caution">
    <text evidence="5">The sequence shown here is derived from an EMBL/GenBank/DDBJ whole genome shotgun (WGS) entry which is preliminary data.</text>
</comment>
<accession>A0A1L8CTF1</accession>